<evidence type="ECO:0000313" key="2">
    <source>
        <dbReference type="Proteomes" id="UP000192761"/>
    </source>
</evidence>
<dbReference type="InterPro" id="IPR004155">
    <property type="entry name" value="PBS_lyase_HEAT"/>
</dbReference>
<evidence type="ECO:0000313" key="1">
    <source>
        <dbReference type="EMBL" id="SMC29669.1"/>
    </source>
</evidence>
<dbReference type="Pfam" id="PF13646">
    <property type="entry name" value="HEAT_2"/>
    <property type="match status" value="1"/>
</dbReference>
<gene>
    <name evidence="1" type="ORF">SAMN02745857_04004</name>
</gene>
<dbReference type="Gene3D" id="1.25.10.10">
    <property type="entry name" value="Leucine-rich Repeat Variant"/>
    <property type="match status" value="1"/>
</dbReference>
<reference evidence="1 2" key="1">
    <citation type="submission" date="2017-04" db="EMBL/GenBank/DDBJ databases">
        <authorList>
            <person name="Afonso C.L."/>
            <person name="Miller P.J."/>
            <person name="Scott M.A."/>
            <person name="Spackman E."/>
            <person name="Goraichik I."/>
            <person name="Dimitrov K.M."/>
            <person name="Suarez D.L."/>
            <person name="Swayne D.E."/>
        </authorList>
    </citation>
    <scope>NUCLEOTIDE SEQUENCE [LARGE SCALE GENOMIC DNA]</scope>
    <source>
        <strain evidence="1 2">DSM 23236</strain>
    </source>
</reference>
<proteinExistence type="predicted"/>
<dbReference type="RefSeq" id="WP_084092926.1">
    <property type="nucleotide sequence ID" value="NZ_FWXD01000039.1"/>
</dbReference>
<sequence length="283" mass="30876">MDNYLAFKKLGEKSLIGIALQEWDSERSWDAIHELRGRPSLAMQARVECLFVARNWRKRALALDIACQLGAMAGQGKASYAMEWSHALLLRGLNDRHCMVVYAAIFGFGHRPCAQALPGILALASHASAELRYAVAFALGSYFEPESTATLVALCGDVDDDVRNWATFALGALHEADTPEIRACLWRGVDDLHPEVRMEALSGLAKRKDEAVLGKLIAALGDEGCTTGILDAAEQLADARLLPALHGICERIEGDPEIDEYWRRCLQHAVDACSSVSQSGQTA</sequence>
<keyword evidence="2" id="KW-1185">Reference proteome</keyword>
<dbReference type="SUPFAM" id="SSF48371">
    <property type="entry name" value="ARM repeat"/>
    <property type="match status" value="1"/>
</dbReference>
<accession>A0A1W1Y0C5</accession>
<dbReference type="STRING" id="1121001.SAMN02745857_04004"/>
<dbReference type="Proteomes" id="UP000192761">
    <property type="component" value="Unassembled WGS sequence"/>
</dbReference>
<dbReference type="SMART" id="SM00567">
    <property type="entry name" value="EZ_HEAT"/>
    <property type="match status" value="2"/>
</dbReference>
<protein>
    <submittedName>
        <fullName evidence="1">HEAT repeat-containing protein</fullName>
    </submittedName>
</protein>
<organism evidence="1 2">
    <name type="scientific">Andreprevotia lacus DSM 23236</name>
    <dbReference type="NCBI Taxonomy" id="1121001"/>
    <lineage>
        <taxon>Bacteria</taxon>
        <taxon>Pseudomonadati</taxon>
        <taxon>Pseudomonadota</taxon>
        <taxon>Betaproteobacteria</taxon>
        <taxon>Neisseriales</taxon>
        <taxon>Chitinibacteraceae</taxon>
        <taxon>Andreprevotia</taxon>
    </lineage>
</organism>
<name>A0A1W1Y0C5_9NEIS</name>
<dbReference type="EMBL" id="FWXD01000039">
    <property type="protein sequence ID" value="SMC29669.1"/>
    <property type="molecule type" value="Genomic_DNA"/>
</dbReference>
<dbReference type="InterPro" id="IPR011989">
    <property type="entry name" value="ARM-like"/>
</dbReference>
<dbReference type="OrthoDB" id="278248at2"/>
<dbReference type="InterPro" id="IPR016024">
    <property type="entry name" value="ARM-type_fold"/>
</dbReference>
<dbReference type="AlphaFoldDB" id="A0A1W1Y0C5"/>